<gene>
    <name evidence="2" type="ORF">DTER00134_LOCUS6727</name>
</gene>
<organism evidence="2">
    <name type="scientific">Dunaliella tertiolecta</name>
    <name type="common">Green alga</name>
    <dbReference type="NCBI Taxonomy" id="3047"/>
    <lineage>
        <taxon>Eukaryota</taxon>
        <taxon>Viridiplantae</taxon>
        <taxon>Chlorophyta</taxon>
        <taxon>core chlorophytes</taxon>
        <taxon>Chlorophyceae</taxon>
        <taxon>CS clade</taxon>
        <taxon>Chlamydomonadales</taxon>
        <taxon>Dunaliellaceae</taxon>
        <taxon>Dunaliella</taxon>
    </lineage>
</organism>
<accession>A0A7S3QS88</accession>
<dbReference type="InterPro" id="IPR036922">
    <property type="entry name" value="Rieske_2Fe-2S_sf"/>
</dbReference>
<sequence>MRQATLNIARRLLAPSACTSNVCPAAGPMALQGLQMYEQQQLSTSRGFAAGPPSSTPTELSKPSTAGTLSPLSKLSLAPSNKITYNELNHARFEPGTEGRPLAYFVQTGGRFLYASAIRLAVLKAVVSLSAAADTLAMSSLEVDLSGIEEGQTITVKWRGKPVFIKHRTEEDIAAANNVNLGGLRDPQPDSERAVDPKVLC</sequence>
<dbReference type="AlphaFoldDB" id="A0A7S3QS88"/>
<evidence type="ECO:0000313" key="2">
    <source>
        <dbReference type="EMBL" id="CAE0491654.1"/>
    </source>
</evidence>
<reference evidence="2" key="1">
    <citation type="submission" date="2021-01" db="EMBL/GenBank/DDBJ databases">
        <authorList>
            <person name="Corre E."/>
            <person name="Pelletier E."/>
            <person name="Niang G."/>
            <person name="Scheremetjew M."/>
            <person name="Finn R."/>
            <person name="Kale V."/>
            <person name="Holt S."/>
            <person name="Cochrane G."/>
            <person name="Meng A."/>
            <person name="Brown T."/>
            <person name="Cohen L."/>
        </authorList>
    </citation>
    <scope>NUCLEOTIDE SEQUENCE</scope>
    <source>
        <strain evidence="2">CCMP1320</strain>
    </source>
</reference>
<name>A0A7S3QS88_DUNTE</name>
<dbReference type="SUPFAM" id="SSF81502">
    <property type="entry name" value="ISP transmembrane anchor"/>
    <property type="match status" value="1"/>
</dbReference>
<feature type="region of interest" description="Disordered" evidence="1">
    <location>
        <begin position="45"/>
        <end position="73"/>
    </location>
</feature>
<dbReference type="Gene3D" id="2.102.10.10">
    <property type="entry name" value="Rieske [2Fe-2S] iron-sulphur domain"/>
    <property type="match status" value="1"/>
</dbReference>
<evidence type="ECO:0008006" key="3">
    <source>
        <dbReference type="Google" id="ProtNLM"/>
    </source>
</evidence>
<dbReference type="SUPFAM" id="SSF50022">
    <property type="entry name" value="ISP domain"/>
    <property type="match status" value="1"/>
</dbReference>
<dbReference type="PANTHER" id="PTHR10134">
    <property type="entry name" value="CYTOCHROME B-C1 COMPLEX SUBUNIT RIESKE, MITOCHONDRIAL"/>
    <property type="match status" value="1"/>
</dbReference>
<evidence type="ECO:0000256" key="1">
    <source>
        <dbReference type="SAM" id="MobiDB-lite"/>
    </source>
</evidence>
<dbReference type="InterPro" id="IPR014349">
    <property type="entry name" value="Rieske_Fe-S_prot"/>
</dbReference>
<dbReference type="GO" id="GO:0051537">
    <property type="term" value="F:2 iron, 2 sulfur cluster binding"/>
    <property type="evidence" value="ECO:0007669"/>
    <property type="project" value="InterPro"/>
</dbReference>
<proteinExistence type="predicted"/>
<feature type="compositionally biased region" description="Polar residues" evidence="1">
    <location>
        <begin position="56"/>
        <end position="68"/>
    </location>
</feature>
<dbReference type="EMBL" id="HBIP01011936">
    <property type="protein sequence ID" value="CAE0491654.1"/>
    <property type="molecule type" value="Transcribed_RNA"/>
</dbReference>
<protein>
    <recommendedName>
        <fullName evidence="3">Cytochrome b-c1 complex subunit Rieske transmembrane domain-containing protein</fullName>
    </recommendedName>
</protein>